<dbReference type="InterPro" id="IPR013525">
    <property type="entry name" value="ABC2_TM"/>
</dbReference>
<feature type="transmembrane region" description="Helical" evidence="8">
    <location>
        <begin position="168"/>
        <end position="190"/>
    </location>
</feature>
<reference evidence="11" key="1">
    <citation type="journal article" date="2017" name="Front. Plant Sci.">
        <title>Climate Clever Clovers: New Paradigm to Reduce the Environmental Footprint of Ruminants by Breeding Low Methanogenic Forages Utilizing Haplotype Variation.</title>
        <authorList>
            <person name="Kaur P."/>
            <person name="Appels R."/>
            <person name="Bayer P.E."/>
            <person name="Keeble-Gagnere G."/>
            <person name="Wang J."/>
            <person name="Hirakawa H."/>
            <person name="Shirasawa K."/>
            <person name="Vercoe P."/>
            <person name="Stefanova K."/>
            <person name="Durmic Z."/>
            <person name="Nichols P."/>
            <person name="Revell C."/>
            <person name="Isobe S.N."/>
            <person name="Edwards D."/>
            <person name="Erskine W."/>
        </authorList>
    </citation>
    <scope>NUCLEOTIDE SEQUENCE [LARGE SCALE GENOMIC DNA]</scope>
    <source>
        <strain evidence="11">cv. Daliak</strain>
    </source>
</reference>
<gene>
    <name evidence="10" type="ORF">TSUD_61260</name>
</gene>
<organism evidence="10 11">
    <name type="scientific">Trifolium subterraneum</name>
    <name type="common">Subterranean clover</name>
    <dbReference type="NCBI Taxonomy" id="3900"/>
    <lineage>
        <taxon>Eukaryota</taxon>
        <taxon>Viridiplantae</taxon>
        <taxon>Streptophyta</taxon>
        <taxon>Embryophyta</taxon>
        <taxon>Tracheophyta</taxon>
        <taxon>Spermatophyta</taxon>
        <taxon>Magnoliopsida</taxon>
        <taxon>eudicotyledons</taxon>
        <taxon>Gunneridae</taxon>
        <taxon>Pentapetalae</taxon>
        <taxon>rosids</taxon>
        <taxon>fabids</taxon>
        <taxon>Fabales</taxon>
        <taxon>Fabaceae</taxon>
        <taxon>Papilionoideae</taxon>
        <taxon>50 kb inversion clade</taxon>
        <taxon>NPAAA clade</taxon>
        <taxon>Hologalegina</taxon>
        <taxon>IRL clade</taxon>
        <taxon>Trifolieae</taxon>
        <taxon>Trifolium</taxon>
    </lineage>
</organism>
<sequence length="357" mass="40716">MVQNLGRLSGNVIMSGKVLLNGKKRRLDYGGVFFGKAGFPCPSRRNPSDHFLRCINSDFDTVTTTMAPRSTHEPKTLAPSIMNLPTAATKAILIEKYRWSEYATCARARIKEISNFVFYKERLNGYYGIAVYILSNFLSSFPFVAVMSFATGTITYYMVRLRPGFSHLLYICLDLLGCIAVVETSMMIIAALVPNFLMGLIIGAGYIGLMMMTAGYFRQIYDLPKFFWRYPISYINYGAWGLQNDLMGMEFDPMIPGGPKLKGEIILTTMLGMKIDYSKWWDLAAVIFILMLLRVIFFFILKFKERAVPFLHNIYTKQTLERIKKRPSFRKTPSFASKRHQPLHPLSSQEGLNSPSY</sequence>
<evidence type="ECO:0000259" key="9">
    <source>
        <dbReference type="Pfam" id="PF01061"/>
    </source>
</evidence>
<dbReference type="InterPro" id="IPR052215">
    <property type="entry name" value="Plant_ABCG"/>
</dbReference>
<feature type="transmembrane region" description="Helical" evidence="8">
    <location>
        <begin position="280"/>
        <end position="301"/>
    </location>
</feature>
<dbReference type="Proteomes" id="UP000242715">
    <property type="component" value="Unassembled WGS sequence"/>
</dbReference>
<evidence type="ECO:0000256" key="7">
    <source>
        <dbReference type="SAM" id="MobiDB-lite"/>
    </source>
</evidence>
<proteinExistence type="inferred from homology"/>
<accession>A0A2Z6NIK6</accession>
<dbReference type="Pfam" id="PF01061">
    <property type="entry name" value="ABC2_membrane"/>
    <property type="match status" value="1"/>
</dbReference>
<dbReference type="OrthoDB" id="66620at2759"/>
<evidence type="ECO:0000256" key="2">
    <source>
        <dbReference type="ARBA" id="ARBA00005814"/>
    </source>
</evidence>
<dbReference type="AlphaFoldDB" id="A0A2Z6NIK6"/>
<feature type="region of interest" description="Disordered" evidence="7">
    <location>
        <begin position="327"/>
        <end position="357"/>
    </location>
</feature>
<evidence type="ECO:0000313" key="10">
    <source>
        <dbReference type="EMBL" id="GAU35765.1"/>
    </source>
</evidence>
<keyword evidence="4 8" id="KW-0812">Transmembrane</keyword>
<keyword evidence="3" id="KW-0813">Transport</keyword>
<feature type="compositionally biased region" description="Polar residues" evidence="7">
    <location>
        <begin position="346"/>
        <end position="357"/>
    </location>
</feature>
<evidence type="ECO:0000313" key="11">
    <source>
        <dbReference type="Proteomes" id="UP000242715"/>
    </source>
</evidence>
<feature type="transmembrane region" description="Helical" evidence="8">
    <location>
        <begin position="196"/>
        <end position="217"/>
    </location>
</feature>
<evidence type="ECO:0000256" key="4">
    <source>
        <dbReference type="ARBA" id="ARBA00022692"/>
    </source>
</evidence>
<evidence type="ECO:0000256" key="3">
    <source>
        <dbReference type="ARBA" id="ARBA00022448"/>
    </source>
</evidence>
<comment type="similarity">
    <text evidence="2">Belongs to the ABC transporter superfamily. ABCG family. Eye pigment precursor importer (TC 3.A.1.204) subfamily.</text>
</comment>
<evidence type="ECO:0000256" key="6">
    <source>
        <dbReference type="ARBA" id="ARBA00023136"/>
    </source>
</evidence>
<feature type="transmembrane region" description="Helical" evidence="8">
    <location>
        <begin position="129"/>
        <end position="156"/>
    </location>
</feature>
<evidence type="ECO:0000256" key="8">
    <source>
        <dbReference type="SAM" id="Phobius"/>
    </source>
</evidence>
<protein>
    <recommendedName>
        <fullName evidence="9">ABC-2 type transporter transmembrane domain-containing protein</fullName>
    </recommendedName>
</protein>
<feature type="domain" description="ABC-2 type transporter transmembrane" evidence="9">
    <location>
        <begin position="112"/>
        <end position="243"/>
    </location>
</feature>
<keyword evidence="11" id="KW-1185">Reference proteome</keyword>
<dbReference type="GO" id="GO:0016020">
    <property type="term" value="C:membrane"/>
    <property type="evidence" value="ECO:0007669"/>
    <property type="project" value="UniProtKB-SubCell"/>
</dbReference>
<keyword evidence="5 8" id="KW-1133">Transmembrane helix</keyword>
<dbReference type="PANTHER" id="PTHR48042:SF15">
    <property type="entry name" value="ABC TRANSPORTER G FAMILY MEMBER 13"/>
    <property type="match status" value="1"/>
</dbReference>
<dbReference type="EMBL" id="DF973603">
    <property type="protein sequence ID" value="GAU35765.1"/>
    <property type="molecule type" value="Genomic_DNA"/>
</dbReference>
<evidence type="ECO:0000256" key="5">
    <source>
        <dbReference type="ARBA" id="ARBA00022989"/>
    </source>
</evidence>
<keyword evidence="6 8" id="KW-0472">Membrane</keyword>
<dbReference type="GO" id="GO:0140359">
    <property type="term" value="F:ABC-type transporter activity"/>
    <property type="evidence" value="ECO:0007669"/>
    <property type="project" value="InterPro"/>
</dbReference>
<name>A0A2Z6NIK6_TRISU</name>
<dbReference type="PANTHER" id="PTHR48042">
    <property type="entry name" value="ABC TRANSPORTER G FAMILY MEMBER 11"/>
    <property type="match status" value="1"/>
</dbReference>
<evidence type="ECO:0000256" key="1">
    <source>
        <dbReference type="ARBA" id="ARBA00004141"/>
    </source>
</evidence>
<comment type="subcellular location">
    <subcellularLocation>
        <location evidence="1">Membrane</location>
        <topology evidence="1">Multi-pass membrane protein</topology>
    </subcellularLocation>
</comment>